<evidence type="ECO:0000313" key="1">
    <source>
        <dbReference type="EMBL" id="KAB1649230.1"/>
    </source>
</evidence>
<comment type="caution">
    <text evidence="1">The sequence shown here is derived from an EMBL/GenBank/DDBJ whole genome shotgun (WGS) entry which is preliminary data.</text>
</comment>
<evidence type="ECO:0008006" key="3">
    <source>
        <dbReference type="Google" id="ProtNLM"/>
    </source>
</evidence>
<protein>
    <recommendedName>
        <fullName evidence="3">DUF559 domain-containing protein</fullName>
    </recommendedName>
</protein>
<sequence length="303" mass="33726">MYALTSALEAQMTTRAAAHRRSFGLETARQLDDRGIDRRVRRRLLASGQLTRPCHGWYAWPGHDVEAANALRVRGRVTCAGALKRHGVWVRVTPPLHIRVAAGALTPRLMHAITHRLRDCPLGDSPVDAPLVALRCALQCLEPLDALVVADSMLNLRLATEEEVCVASQGAPRAVRRALRLVDGRSQSGTETIVRAAFQRRGVRVRTQAFIPGIGFVDLLVGDRLIIECDSRAHHTDVAAYVRDRHRDLAAAERGYHPVRLTHADVVDLWPRTWNSFERLLCERVHLWTSSTRRLAEAAAAVV</sequence>
<dbReference type="RefSeq" id="WP_158027822.1">
    <property type="nucleotide sequence ID" value="NZ_BMHG01000001.1"/>
</dbReference>
<dbReference type="Gene3D" id="3.40.960.10">
    <property type="entry name" value="VSR Endonuclease"/>
    <property type="match status" value="1"/>
</dbReference>
<organism evidence="1 2">
    <name type="scientific">Pseudoclavibacter endophyticus</name>
    <dbReference type="NCBI Taxonomy" id="1778590"/>
    <lineage>
        <taxon>Bacteria</taxon>
        <taxon>Bacillati</taxon>
        <taxon>Actinomycetota</taxon>
        <taxon>Actinomycetes</taxon>
        <taxon>Micrococcales</taxon>
        <taxon>Microbacteriaceae</taxon>
        <taxon>Pseudoclavibacter</taxon>
    </lineage>
</organism>
<dbReference type="Proteomes" id="UP000431744">
    <property type="component" value="Unassembled WGS sequence"/>
</dbReference>
<proteinExistence type="predicted"/>
<reference evidence="1 2" key="1">
    <citation type="submission" date="2019-09" db="EMBL/GenBank/DDBJ databases">
        <title>Phylogeny of genus Pseudoclavibacter and closely related genus.</title>
        <authorList>
            <person name="Li Y."/>
        </authorList>
    </citation>
    <scope>NUCLEOTIDE SEQUENCE [LARGE SCALE GENOMIC DNA]</scope>
    <source>
        <strain evidence="1 2">EGI 60007</strain>
    </source>
</reference>
<dbReference type="EMBL" id="WBJY01000001">
    <property type="protein sequence ID" value="KAB1649230.1"/>
    <property type="molecule type" value="Genomic_DNA"/>
</dbReference>
<gene>
    <name evidence="1" type="ORF">F8O04_02820</name>
</gene>
<dbReference type="AlphaFoldDB" id="A0A6H9WSD9"/>
<keyword evidence="2" id="KW-1185">Reference proteome</keyword>
<accession>A0A6H9WSD9</accession>
<evidence type="ECO:0000313" key="2">
    <source>
        <dbReference type="Proteomes" id="UP000431744"/>
    </source>
</evidence>
<name>A0A6H9WSD9_9MICO</name>
<dbReference type="OrthoDB" id="2594539at2"/>